<evidence type="ECO:0000259" key="8">
    <source>
        <dbReference type="Pfam" id="PF09430"/>
    </source>
</evidence>
<dbReference type="InterPro" id="IPR013784">
    <property type="entry name" value="Carb-bd-like_fold"/>
</dbReference>
<comment type="similarity">
    <text evidence="2">Belongs to the EMC7 family.</text>
</comment>
<proteinExistence type="inferred from homology"/>
<dbReference type="SUPFAM" id="SSF49452">
    <property type="entry name" value="Starch-binding domain-like"/>
    <property type="match status" value="1"/>
</dbReference>
<evidence type="ECO:0000313" key="11">
    <source>
        <dbReference type="RefSeq" id="XP_014673107.1"/>
    </source>
</evidence>
<feature type="transmembrane region" description="Helical" evidence="7">
    <location>
        <begin position="153"/>
        <end position="175"/>
    </location>
</feature>
<evidence type="ECO:0000256" key="6">
    <source>
        <dbReference type="ARBA" id="ARBA00023136"/>
    </source>
</evidence>
<evidence type="ECO:0000256" key="1">
    <source>
        <dbReference type="ARBA" id="ARBA00004167"/>
    </source>
</evidence>
<evidence type="ECO:0000256" key="4">
    <source>
        <dbReference type="ARBA" id="ARBA00022729"/>
    </source>
</evidence>
<keyword evidence="9" id="KW-1185">Reference proteome</keyword>
<keyword evidence="3 7" id="KW-0812">Transmembrane</keyword>
<sequence length="226" mass="25921">MDEVESRYLNIVIFKDGELKLLQFSYENEDYISPIKTTVEGKVPSLKEYTDDWALNTIIHVDGGQYIGFVRNDGSFAVHNVPPGSYVFQAVNPDFDFEPVRVDVNSKGKIRVRKVNYIQSSQVEVVPHPIKFRLRGPINYFQKRETWRITDMLLSPMVLMMVLPLVVIGVLPKLINTQDPETQKELQNQMSNMPKYDMPDLSEMFTSLLGGSTKSTVKSKGKRRKD</sequence>
<dbReference type="Gene3D" id="2.60.40.1120">
    <property type="entry name" value="Carboxypeptidase-like, regulatory domain"/>
    <property type="match status" value="1"/>
</dbReference>
<keyword evidence="6 7" id="KW-0472">Membrane</keyword>
<gene>
    <name evidence="10 11" type="primary">LOC106813481</name>
</gene>
<evidence type="ECO:0000313" key="10">
    <source>
        <dbReference type="RefSeq" id="XP_014673106.1"/>
    </source>
</evidence>
<dbReference type="InterPro" id="IPR039163">
    <property type="entry name" value="EMC7"/>
</dbReference>
<feature type="domain" description="ER membrane protein complex subunit 7 beta-sandwich" evidence="8">
    <location>
        <begin position="51"/>
        <end position="160"/>
    </location>
</feature>
<dbReference type="GeneID" id="106813481"/>
<evidence type="ECO:0000256" key="2">
    <source>
        <dbReference type="ARBA" id="ARBA00008880"/>
    </source>
</evidence>
<dbReference type="Proteomes" id="UP000695022">
    <property type="component" value="Unplaced"/>
</dbReference>
<protein>
    <submittedName>
        <fullName evidence="10 11">ER membrane protein complex subunit 7-like</fullName>
    </submittedName>
</protein>
<keyword evidence="5 7" id="KW-1133">Transmembrane helix</keyword>
<comment type="subcellular location">
    <subcellularLocation>
        <location evidence="1">Membrane</location>
        <topology evidence="1">Single-pass membrane protein</topology>
    </subcellularLocation>
</comment>
<dbReference type="Pfam" id="PF09430">
    <property type="entry name" value="EMC7_beta-sandw"/>
    <property type="match status" value="1"/>
</dbReference>
<evidence type="ECO:0000256" key="7">
    <source>
        <dbReference type="SAM" id="Phobius"/>
    </source>
</evidence>
<evidence type="ECO:0000256" key="3">
    <source>
        <dbReference type="ARBA" id="ARBA00022692"/>
    </source>
</evidence>
<accession>A0ABM1ELN6</accession>
<evidence type="ECO:0000313" key="9">
    <source>
        <dbReference type="Proteomes" id="UP000695022"/>
    </source>
</evidence>
<dbReference type="PANTHER" id="PTHR13605:SF4">
    <property type="entry name" value="ER MEMBRANE PROTEIN COMPLEX SUBUNIT 7"/>
    <property type="match status" value="1"/>
</dbReference>
<organism evidence="9 11">
    <name type="scientific">Priapulus caudatus</name>
    <name type="common">Priapulid worm</name>
    <dbReference type="NCBI Taxonomy" id="37621"/>
    <lineage>
        <taxon>Eukaryota</taxon>
        <taxon>Metazoa</taxon>
        <taxon>Ecdysozoa</taxon>
        <taxon>Scalidophora</taxon>
        <taxon>Priapulida</taxon>
        <taxon>Priapulimorpha</taxon>
        <taxon>Priapulimorphida</taxon>
        <taxon>Priapulidae</taxon>
        <taxon>Priapulus</taxon>
    </lineage>
</organism>
<dbReference type="PANTHER" id="PTHR13605">
    <property type="entry name" value="ER MEMBRANE PROTEIN COMPLEX SUBUNIT 7"/>
    <property type="match status" value="1"/>
</dbReference>
<evidence type="ECO:0000256" key="5">
    <source>
        <dbReference type="ARBA" id="ARBA00022989"/>
    </source>
</evidence>
<dbReference type="InterPro" id="IPR019008">
    <property type="entry name" value="Beta_sandwich_EMC7"/>
</dbReference>
<keyword evidence="4" id="KW-0732">Signal</keyword>
<dbReference type="RefSeq" id="XP_014673107.1">
    <property type="nucleotide sequence ID" value="XM_014817621.1"/>
</dbReference>
<dbReference type="RefSeq" id="XP_014673106.1">
    <property type="nucleotide sequence ID" value="XM_014817620.1"/>
</dbReference>
<reference evidence="10 11" key="1">
    <citation type="submission" date="2025-05" db="UniProtKB">
        <authorList>
            <consortium name="RefSeq"/>
        </authorList>
    </citation>
    <scope>IDENTIFICATION</scope>
</reference>
<name>A0ABM1ELN6_PRICU</name>